<dbReference type="AlphaFoldDB" id="A0A0J6G8A0"/>
<evidence type="ECO:0000313" key="2">
    <source>
        <dbReference type="Proteomes" id="UP000183613"/>
    </source>
</evidence>
<dbReference type="NCBIfam" id="TIGR01374">
    <property type="entry name" value="soxD"/>
    <property type="match status" value="1"/>
</dbReference>
<dbReference type="GO" id="GO:0046653">
    <property type="term" value="P:tetrahydrofolate metabolic process"/>
    <property type="evidence" value="ECO:0007669"/>
    <property type="project" value="InterPro"/>
</dbReference>
<proteinExistence type="predicted"/>
<dbReference type="GO" id="GO:0008115">
    <property type="term" value="F:sarcosine oxidase activity"/>
    <property type="evidence" value="ECO:0007669"/>
    <property type="project" value="InterPro"/>
</dbReference>
<dbReference type="InterPro" id="IPR038561">
    <property type="entry name" value="SoxD_sf"/>
</dbReference>
<comment type="caution">
    <text evidence="1">The sequence shown here is derived from an EMBL/GenBank/DDBJ whole genome shotgun (WGS) entry which is preliminary data.</text>
</comment>
<dbReference type="InterPro" id="IPR006279">
    <property type="entry name" value="SoxD"/>
</dbReference>
<organism evidence="1 2">
    <name type="scientific">Pseudomonas deceptionensis</name>
    <dbReference type="NCBI Taxonomy" id="882211"/>
    <lineage>
        <taxon>Bacteria</taxon>
        <taxon>Pseudomonadati</taxon>
        <taxon>Pseudomonadota</taxon>
        <taxon>Gammaproteobacteria</taxon>
        <taxon>Pseudomonadales</taxon>
        <taxon>Pseudomonadaceae</taxon>
        <taxon>Pseudomonas</taxon>
    </lineage>
</organism>
<accession>A0A0J6G8A0</accession>
<name>A0A0J6G8A0_PSEDM</name>
<dbReference type="GeneID" id="96618724"/>
<dbReference type="Pfam" id="PF04267">
    <property type="entry name" value="SoxD"/>
    <property type="match status" value="1"/>
</dbReference>
<dbReference type="PATRIC" id="fig|882211.3.peg.3495"/>
<protein>
    <submittedName>
        <fullName evidence="1">Sarcosine oxidase subunit delta</fullName>
    </submittedName>
</protein>
<gene>
    <name evidence="1" type="ORF">SAMN04489800_1200</name>
</gene>
<evidence type="ECO:0000313" key="1">
    <source>
        <dbReference type="EMBL" id="SEE55206.1"/>
    </source>
</evidence>
<sequence>MLHIFCPHCGELRSEEEFHASGQAHIPRPLDPGACTDAEWGDYMFFRDNPRGLHHELWNHVAGCRQFFNATRNTVTYEILETYLIGTQPQFTEQAAPLTTTATREQGEKV</sequence>
<dbReference type="OrthoDB" id="7159274at2"/>
<dbReference type="Gene3D" id="3.30.2270.10">
    <property type="entry name" value="Folate-binding superfamily"/>
    <property type="match status" value="1"/>
</dbReference>
<dbReference type="RefSeq" id="WP_019822974.1">
    <property type="nucleotide sequence ID" value="NZ_FNUD01000002.1"/>
</dbReference>
<reference evidence="1" key="1">
    <citation type="submission" date="2016-10" db="EMBL/GenBank/DDBJ databases">
        <authorList>
            <person name="Varghese N."/>
            <person name="Submissions S."/>
        </authorList>
    </citation>
    <scope>NUCLEOTIDE SEQUENCE [LARGE SCALE GENOMIC DNA]</scope>
    <source>
        <strain evidence="1">LMG 25555</strain>
    </source>
</reference>
<dbReference type="Proteomes" id="UP000183613">
    <property type="component" value="Unassembled WGS sequence"/>
</dbReference>
<keyword evidence="2" id="KW-1185">Reference proteome</keyword>
<dbReference type="EMBL" id="FNUD01000002">
    <property type="protein sequence ID" value="SEE55206.1"/>
    <property type="molecule type" value="Genomic_DNA"/>
</dbReference>